<accession>A0A841BJ74</accession>
<feature type="signal peptide" evidence="1">
    <location>
        <begin position="1"/>
        <end position="24"/>
    </location>
</feature>
<comment type="caution">
    <text evidence="2">The sequence shown here is derived from an EMBL/GenBank/DDBJ whole genome shotgun (WGS) entry which is preliminary data.</text>
</comment>
<dbReference type="RefSeq" id="WP_184830991.1">
    <property type="nucleotide sequence ID" value="NZ_JACHMN010000001.1"/>
</dbReference>
<name>A0A841BJ74_9ACTN</name>
<feature type="chain" id="PRO_5032584904" evidence="1">
    <location>
        <begin position="25"/>
        <end position="139"/>
    </location>
</feature>
<evidence type="ECO:0000313" key="3">
    <source>
        <dbReference type="Proteomes" id="UP000587527"/>
    </source>
</evidence>
<sequence length="139" mass="14641">MKRVGTLVIAVLASTALWTAPAQADTGGGCASGSNSSVCISVTSGTTNPLKSDYYLSSTSLGEYSADVYLVYTYSSGPCTSINGTNSSFKGTVAPVWTGHSPVYSTTKPAGANCGRTHVIFRNSSGSWIYDNYSPWQRW</sequence>
<protein>
    <submittedName>
        <fullName evidence="2">Uncharacterized protein</fullName>
    </submittedName>
</protein>
<proteinExistence type="predicted"/>
<evidence type="ECO:0000313" key="2">
    <source>
        <dbReference type="EMBL" id="MBB5866870.1"/>
    </source>
</evidence>
<evidence type="ECO:0000256" key="1">
    <source>
        <dbReference type="SAM" id="SignalP"/>
    </source>
</evidence>
<dbReference type="Proteomes" id="UP000587527">
    <property type="component" value="Unassembled WGS sequence"/>
</dbReference>
<reference evidence="2 3" key="1">
    <citation type="submission" date="2020-08" db="EMBL/GenBank/DDBJ databases">
        <title>Sequencing the genomes of 1000 actinobacteria strains.</title>
        <authorList>
            <person name="Klenk H.-P."/>
        </authorList>
    </citation>
    <scope>NUCLEOTIDE SEQUENCE [LARGE SCALE GENOMIC DNA]</scope>
    <source>
        <strain evidence="2 3">DSM 45362</strain>
    </source>
</reference>
<keyword evidence="1" id="KW-0732">Signal</keyword>
<organism evidence="2 3">
    <name type="scientific">Allocatelliglobosispora scoriae</name>
    <dbReference type="NCBI Taxonomy" id="643052"/>
    <lineage>
        <taxon>Bacteria</taxon>
        <taxon>Bacillati</taxon>
        <taxon>Actinomycetota</taxon>
        <taxon>Actinomycetes</taxon>
        <taxon>Micromonosporales</taxon>
        <taxon>Micromonosporaceae</taxon>
        <taxon>Allocatelliglobosispora</taxon>
    </lineage>
</organism>
<dbReference type="AlphaFoldDB" id="A0A841BJ74"/>
<dbReference type="EMBL" id="JACHMN010000001">
    <property type="protein sequence ID" value="MBB5866870.1"/>
    <property type="molecule type" value="Genomic_DNA"/>
</dbReference>
<keyword evidence="3" id="KW-1185">Reference proteome</keyword>
<gene>
    <name evidence="2" type="ORF">F4553_000249</name>
</gene>